<name>A0A0F9KJD0_9ZZZZ</name>
<protein>
    <submittedName>
        <fullName evidence="1">Uncharacterized protein</fullName>
    </submittedName>
</protein>
<sequence>MVFKKGNIPWNKGIYGEKQNIEEIHKKQREWYHMTKDSRKSIKKDYIDRIKLTVFTHYSPKLECKCCYESEYEFLTLDHINDKIEYNHTKKSKAGWNLINWIYQNNYPLGFKILCFNCNSGRGKRNMGGICPHELKNNNDWESEL</sequence>
<accession>A0A0F9KJD0</accession>
<gene>
    <name evidence="1" type="ORF">LCGC14_1396560</name>
</gene>
<dbReference type="AlphaFoldDB" id="A0A0F9KJD0"/>
<evidence type="ECO:0000313" key="1">
    <source>
        <dbReference type="EMBL" id="KKM74811.1"/>
    </source>
</evidence>
<organism evidence="1">
    <name type="scientific">marine sediment metagenome</name>
    <dbReference type="NCBI Taxonomy" id="412755"/>
    <lineage>
        <taxon>unclassified sequences</taxon>
        <taxon>metagenomes</taxon>
        <taxon>ecological metagenomes</taxon>
    </lineage>
</organism>
<reference evidence="1" key="1">
    <citation type="journal article" date="2015" name="Nature">
        <title>Complex archaea that bridge the gap between prokaryotes and eukaryotes.</title>
        <authorList>
            <person name="Spang A."/>
            <person name="Saw J.H."/>
            <person name="Jorgensen S.L."/>
            <person name="Zaremba-Niedzwiedzka K."/>
            <person name="Martijn J."/>
            <person name="Lind A.E."/>
            <person name="van Eijk R."/>
            <person name="Schleper C."/>
            <person name="Guy L."/>
            <person name="Ettema T.J."/>
        </authorList>
    </citation>
    <scope>NUCLEOTIDE SEQUENCE</scope>
</reference>
<comment type="caution">
    <text evidence="1">The sequence shown here is derived from an EMBL/GenBank/DDBJ whole genome shotgun (WGS) entry which is preliminary data.</text>
</comment>
<dbReference type="EMBL" id="LAZR01009079">
    <property type="protein sequence ID" value="KKM74811.1"/>
    <property type="molecule type" value="Genomic_DNA"/>
</dbReference>
<proteinExistence type="predicted"/>